<dbReference type="GO" id="GO:0002098">
    <property type="term" value="P:tRNA wobble uridine modification"/>
    <property type="evidence" value="ECO:0007669"/>
    <property type="project" value="InterPro"/>
</dbReference>
<dbReference type="Proteomes" id="UP000190064">
    <property type="component" value="Unassembled WGS sequence"/>
</dbReference>
<evidence type="ECO:0000256" key="1">
    <source>
        <dbReference type="ARBA" id="ARBA00022679"/>
    </source>
</evidence>
<dbReference type="RefSeq" id="WP_077243212.1">
    <property type="nucleotide sequence ID" value="NZ_FXTS01000004.1"/>
</dbReference>
<dbReference type="SUPFAM" id="SSF53335">
    <property type="entry name" value="S-adenosyl-L-methionine-dependent methyltransferases"/>
    <property type="match status" value="1"/>
</dbReference>
<feature type="binding site" evidence="3">
    <location>
        <position position="118"/>
    </location>
    <ligand>
        <name>carboxy-S-adenosyl-L-methionine</name>
        <dbReference type="ChEBI" id="CHEBI:134278"/>
    </ligand>
</feature>
<dbReference type="PANTHER" id="PTHR43464:SF95">
    <property type="entry name" value="TRNA U34 CARBOXYMETHYLTRANSFERASE"/>
    <property type="match status" value="1"/>
</dbReference>
<comment type="catalytic activity">
    <reaction evidence="3">
        <text>carboxy-S-adenosyl-L-methionine + 5-hydroxyuridine(34) in tRNA = 5-carboxymethoxyuridine(34) in tRNA + S-adenosyl-L-homocysteine + H(+)</text>
        <dbReference type="Rhea" id="RHEA:52848"/>
        <dbReference type="Rhea" id="RHEA-COMP:13381"/>
        <dbReference type="Rhea" id="RHEA-COMP:13383"/>
        <dbReference type="ChEBI" id="CHEBI:15378"/>
        <dbReference type="ChEBI" id="CHEBI:57856"/>
        <dbReference type="ChEBI" id="CHEBI:134278"/>
        <dbReference type="ChEBI" id="CHEBI:136877"/>
        <dbReference type="ChEBI" id="CHEBI:136879"/>
    </reaction>
</comment>
<dbReference type="CDD" id="cd02440">
    <property type="entry name" value="AdoMet_MTases"/>
    <property type="match status" value="1"/>
</dbReference>
<organism evidence="4 5">
    <name type="scientific">Oceanospirillum linum</name>
    <dbReference type="NCBI Taxonomy" id="966"/>
    <lineage>
        <taxon>Bacteria</taxon>
        <taxon>Pseudomonadati</taxon>
        <taxon>Pseudomonadota</taxon>
        <taxon>Gammaproteobacteria</taxon>
        <taxon>Oceanospirillales</taxon>
        <taxon>Oceanospirillaceae</taxon>
        <taxon>Oceanospirillum</taxon>
    </lineage>
</organism>
<keyword evidence="5" id="KW-1185">Reference proteome</keyword>
<evidence type="ECO:0000256" key="2">
    <source>
        <dbReference type="ARBA" id="ARBA00022694"/>
    </source>
</evidence>
<dbReference type="EMBL" id="MTSD02000001">
    <property type="protein sequence ID" value="OOV88764.1"/>
    <property type="molecule type" value="Genomic_DNA"/>
</dbReference>
<protein>
    <recommendedName>
        <fullName evidence="3">tRNA U34 carboxymethyltransferase</fullName>
        <ecNumber evidence="3">2.5.1.-</ecNumber>
    </recommendedName>
</protein>
<accession>A0A1T1HFY8</accession>
<reference evidence="4" key="1">
    <citation type="submission" date="2017-02" db="EMBL/GenBank/DDBJ databases">
        <title>Draft Genome Sequence of the Salt Water Bacterium Oceanospirillum linum ATCC 11336.</title>
        <authorList>
            <person name="Trachtenberg A.M."/>
            <person name="Carney J.G."/>
            <person name="Linnane J.D."/>
            <person name="Rheaume B.A."/>
            <person name="Pitts N.L."/>
            <person name="Mykles D.L."/>
            <person name="Maclea K.S."/>
        </authorList>
    </citation>
    <scope>NUCLEOTIDE SEQUENCE [LARGE SCALE GENOMIC DNA]</scope>
    <source>
        <strain evidence="4">ATCC 11336</strain>
    </source>
</reference>
<dbReference type="STRING" id="966.BTA35_0204610"/>
<sequence length="335" mass="38560">MQDYAPLYQKFAEEGLTRWLAKVPEQLEEALDVKRYSDLPGWQRVVDKFDTADALREQGYQVEAHLEQSAVKVSTQPELPQPMQAKYRNLLKKLMPWRKGPFDLHGSYIDTEWHSDWKWDRLAEFIAPLHNRSVLDVGCGSGYHCWRMAGAGARFVVGIDPSPRFHMQFQLVRRLMGLADGNRVFHLPVGIEDVPANLDYFDTVFSMGVLYHRRSPIDHLFQLKEALRPGGELVLETLVVDGDAQTVLMPEDRYAMMNNVWYLPSPDALVLWLEKCGFVNVRVVDVSITTTEEQRSTEWMTYQSLQDFLDPNDPTKTAEGYPAPKRAVIIAERPY</sequence>
<evidence type="ECO:0000313" key="4">
    <source>
        <dbReference type="EMBL" id="OOV88764.1"/>
    </source>
</evidence>
<feature type="binding site" evidence="3">
    <location>
        <position position="138"/>
    </location>
    <ligand>
        <name>carboxy-S-adenosyl-L-methionine</name>
        <dbReference type="ChEBI" id="CHEBI:134278"/>
    </ligand>
</feature>
<name>A0A1T1HFY8_OCELI</name>
<dbReference type="AlphaFoldDB" id="A0A1T1HFY8"/>
<dbReference type="NCBIfam" id="TIGR00452">
    <property type="entry name" value="tRNA 5-methoxyuridine(34)/uridine 5-oxyacetic acid(34) synthase CmoB"/>
    <property type="match status" value="1"/>
</dbReference>
<feature type="binding site" evidence="3">
    <location>
        <position position="207"/>
    </location>
    <ligand>
        <name>carboxy-S-adenosyl-L-methionine</name>
        <dbReference type="ChEBI" id="CHEBI:134278"/>
    </ligand>
</feature>
<evidence type="ECO:0000256" key="3">
    <source>
        <dbReference type="HAMAP-Rule" id="MF_01590"/>
    </source>
</evidence>
<comment type="subunit">
    <text evidence="3">Homotetramer.</text>
</comment>
<feature type="binding site" evidence="3">
    <location>
        <position position="113"/>
    </location>
    <ligand>
        <name>carboxy-S-adenosyl-L-methionine</name>
        <dbReference type="ChEBI" id="CHEBI:134278"/>
    </ligand>
</feature>
<keyword evidence="1 3" id="KW-0808">Transferase</keyword>
<evidence type="ECO:0000313" key="5">
    <source>
        <dbReference type="Proteomes" id="UP000190064"/>
    </source>
</evidence>
<dbReference type="EC" id="2.5.1.-" evidence="3"/>
<dbReference type="Pfam" id="PF08003">
    <property type="entry name" value="Methyltransf_9"/>
    <property type="match status" value="1"/>
</dbReference>
<feature type="binding site" evidence="3">
    <location>
        <begin position="191"/>
        <end position="192"/>
    </location>
    <ligand>
        <name>carboxy-S-adenosyl-L-methionine</name>
        <dbReference type="ChEBI" id="CHEBI:134278"/>
    </ligand>
</feature>
<dbReference type="NCBIfam" id="NF011650">
    <property type="entry name" value="PRK15068.1"/>
    <property type="match status" value="1"/>
</dbReference>
<feature type="binding site" evidence="3">
    <location>
        <begin position="160"/>
        <end position="162"/>
    </location>
    <ligand>
        <name>carboxy-S-adenosyl-L-methionine</name>
        <dbReference type="ChEBI" id="CHEBI:134278"/>
    </ligand>
</feature>
<dbReference type="HAMAP" id="MF_01590">
    <property type="entry name" value="tRNA_carboxymethyltr_CmoB"/>
    <property type="match status" value="1"/>
</dbReference>
<proteinExistence type="inferred from homology"/>
<gene>
    <name evidence="3" type="primary">cmoB</name>
    <name evidence="4" type="ORF">BTA35_0204610</name>
</gene>
<dbReference type="InterPro" id="IPR029063">
    <property type="entry name" value="SAM-dependent_MTases_sf"/>
</dbReference>
<feature type="binding site" evidence="3">
    <location>
        <position position="99"/>
    </location>
    <ligand>
        <name>carboxy-S-adenosyl-L-methionine</name>
        <dbReference type="ChEBI" id="CHEBI:134278"/>
    </ligand>
</feature>
<comment type="similarity">
    <text evidence="3">Belongs to the class I-like SAM-binding methyltransferase superfamily. CmoB family.</text>
</comment>
<dbReference type="GO" id="GO:0016765">
    <property type="term" value="F:transferase activity, transferring alkyl or aryl (other than methyl) groups"/>
    <property type="evidence" value="ECO:0007669"/>
    <property type="project" value="UniProtKB-UniRule"/>
</dbReference>
<keyword evidence="2 3" id="KW-0819">tRNA processing</keyword>
<dbReference type="GO" id="GO:0008168">
    <property type="term" value="F:methyltransferase activity"/>
    <property type="evidence" value="ECO:0007669"/>
    <property type="project" value="TreeGrafter"/>
</dbReference>
<feature type="binding site" evidence="3">
    <location>
        <position position="326"/>
    </location>
    <ligand>
        <name>carboxy-S-adenosyl-L-methionine</name>
        <dbReference type="ChEBI" id="CHEBI:134278"/>
    </ligand>
</feature>
<dbReference type="InterPro" id="IPR010017">
    <property type="entry name" value="CmoB"/>
</dbReference>
<dbReference type="InterPro" id="IPR027555">
    <property type="entry name" value="Mo5U34_MeTrfas-like"/>
</dbReference>
<comment type="function">
    <text evidence="3">Catalyzes carboxymethyl transfer from carboxy-S-adenosyl-L-methionine (Cx-SAM) to 5-hydroxyuridine (ho5U) to form 5-carboxymethoxyuridine (cmo5U) at position 34 in tRNAs.</text>
</comment>
<comment type="caution">
    <text evidence="4">The sequence shown here is derived from an EMBL/GenBank/DDBJ whole genome shotgun (WGS) entry which is preliminary data.</text>
</comment>
<feature type="binding site" evidence="3">
    <location>
        <position position="211"/>
    </location>
    <ligand>
        <name>carboxy-S-adenosyl-L-methionine</name>
        <dbReference type="ChEBI" id="CHEBI:134278"/>
    </ligand>
</feature>
<dbReference type="PANTHER" id="PTHR43464">
    <property type="entry name" value="METHYLTRANSFERASE"/>
    <property type="match status" value="1"/>
</dbReference>
<dbReference type="Gene3D" id="3.40.50.150">
    <property type="entry name" value="Vaccinia Virus protein VP39"/>
    <property type="match status" value="1"/>
</dbReference>